<evidence type="ECO:0000256" key="8">
    <source>
        <dbReference type="SAM" id="Phobius"/>
    </source>
</evidence>
<reference evidence="10 11" key="1">
    <citation type="journal article" date="2016" name="Nat. Commun.">
        <title>Thousands of microbial genomes shed light on interconnected biogeochemical processes in an aquifer system.</title>
        <authorList>
            <person name="Anantharaman K."/>
            <person name="Brown C.T."/>
            <person name="Hug L.A."/>
            <person name="Sharon I."/>
            <person name="Castelle C.J."/>
            <person name="Probst A.J."/>
            <person name="Thomas B.C."/>
            <person name="Singh A."/>
            <person name="Wilkins M.J."/>
            <person name="Karaoz U."/>
            <person name="Brodie E.L."/>
            <person name="Williams K.H."/>
            <person name="Hubbard S.S."/>
            <person name="Banfield J.F."/>
        </authorList>
    </citation>
    <scope>NUCLEOTIDE SEQUENCE [LARGE SCALE GENOMIC DNA]</scope>
</reference>
<feature type="transmembrane region" description="Helical" evidence="8">
    <location>
        <begin position="420"/>
        <end position="441"/>
    </location>
</feature>
<dbReference type="Proteomes" id="UP000177230">
    <property type="component" value="Unassembled WGS sequence"/>
</dbReference>
<feature type="transmembrane region" description="Helical" evidence="8">
    <location>
        <begin position="82"/>
        <end position="102"/>
    </location>
</feature>
<keyword evidence="3 7" id="KW-0812">Transmembrane</keyword>
<keyword evidence="5" id="KW-0560">Oxidoreductase</keyword>
<proteinExistence type="predicted"/>
<feature type="transmembrane region" description="Helical" evidence="8">
    <location>
        <begin position="221"/>
        <end position="246"/>
    </location>
</feature>
<dbReference type="GO" id="GO:0005886">
    <property type="term" value="C:plasma membrane"/>
    <property type="evidence" value="ECO:0007669"/>
    <property type="project" value="UniProtKB-SubCell"/>
</dbReference>
<gene>
    <name evidence="10" type="ORF">A2024_04065</name>
</gene>
<feature type="transmembrane region" description="Helical" evidence="8">
    <location>
        <begin position="380"/>
        <end position="400"/>
    </location>
</feature>
<evidence type="ECO:0000256" key="1">
    <source>
        <dbReference type="ARBA" id="ARBA00004651"/>
    </source>
</evidence>
<feature type="transmembrane region" description="Helical" evidence="8">
    <location>
        <begin position="287"/>
        <end position="308"/>
    </location>
</feature>
<dbReference type="Pfam" id="PF00361">
    <property type="entry name" value="Proton_antipo_M"/>
    <property type="match status" value="1"/>
</dbReference>
<dbReference type="GO" id="GO:0016491">
    <property type="term" value="F:oxidoreductase activity"/>
    <property type="evidence" value="ECO:0007669"/>
    <property type="project" value="UniProtKB-KW"/>
</dbReference>
<evidence type="ECO:0000313" key="11">
    <source>
        <dbReference type="Proteomes" id="UP000177230"/>
    </source>
</evidence>
<keyword evidence="4 8" id="KW-1133">Transmembrane helix</keyword>
<dbReference type="InterPro" id="IPR052175">
    <property type="entry name" value="ComplexI-like_HydComp"/>
</dbReference>
<keyword evidence="2" id="KW-1003">Cell membrane</keyword>
<dbReference type="InterPro" id="IPR003918">
    <property type="entry name" value="NADH_UbQ_OxRdtase"/>
</dbReference>
<feature type="domain" description="NADH:quinone oxidoreductase/Mrp antiporter transmembrane" evidence="9">
    <location>
        <begin position="138"/>
        <end position="434"/>
    </location>
</feature>
<feature type="transmembrane region" description="Helical" evidence="8">
    <location>
        <begin position="140"/>
        <end position="162"/>
    </location>
</feature>
<dbReference type="GO" id="GO:0008137">
    <property type="term" value="F:NADH dehydrogenase (ubiquinone) activity"/>
    <property type="evidence" value="ECO:0007669"/>
    <property type="project" value="InterPro"/>
</dbReference>
<dbReference type="EMBL" id="MFFM01000034">
    <property type="protein sequence ID" value="OGF12170.1"/>
    <property type="molecule type" value="Genomic_DNA"/>
</dbReference>
<dbReference type="InterPro" id="IPR001750">
    <property type="entry name" value="ND/Mrp_TM"/>
</dbReference>
<protein>
    <recommendedName>
        <fullName evidence="9">NADH:quinone oxidoreductase/Mrp antiporter transmembrane domain-containing protein</fullName>
    </recommendedName>
</protein>
<name>A0A1F5RCH6_9BACT</name>
<organism evidence="10 11">
    <name type="scientific">Candidatus Edwardsbacteria bacterium GWF2_54_11</name>
    <dbReference type="NCBI Taxonomy" id="1817851"/>
    <lineage>
        <taxon>Bacteria</taxon>
        <taxon>Candidatus Edwardsiibacteriota</taxon>
    </lineage>
</organism>
<accession>A0A1F5RCH6</accession>
<feature type="transmembrane region" description="Helical" evidence="8">
    <location>
        <begin position="351"/>
        <end position="368"/>
    </location>
</feature>
<evidence type="ECO:0000256" key="7">
    <source>
        <dbReference type="RuleBase" id="RU000320"/>
    </source>
</evidence>
<evidence type="ECO:0000256" key="5">
    <source>
        <dbReference type="ARBA" id="ARBA00023002"/>
    </source>
</evidence>
<dbReference type="PANTHER" id="PTHR42682:SF4">
    <property type="entry name" value="NADH-UBIQUINONE_PLASTOQUINONE"/>
    <property type="match status" value="1"/>
</dbReference>
<feature type="transmembrane region" description="Helical" evidence="8">
    <location>
        <begin position="174"/>
        <end position="201"/>
    </location>
</feature>
<dbReference type="AlphaFoldDB" id="A0A1F5RCH6"/>
<evidence type="ECO:0000256" key="4">
    <source>
        <dbReference type="ARBA" id="ARBA00022989"/>
    </source>
</evidence>
<comment type="caution">
    <text evidence="10">The sequence shown here is derived from an EMBL/GenBank/DDBJ whole genome shotgun (WGS) entry which is preliminary data.</text>
</comment>
<comment type="subcellular location">
    <subcellularLocation>
        <location evidence="1">Cell membrane</location>
        <topology evidence="1">Multi-pass membrane protein</topology>
    </subcellularLocation>
    <subcellularLocation>
        <location evidence="7">Membrane</location>
        <topology evidence="7">Multi-pass membrane protein</topology>
    </subcellularLocation>
</comment>
<evidence type="ECO:0000259" key="9">
    <source>
        <dbReference type="Pfam" id="PF00361"/>
    </source>
</evidence>
<feature type="transmembrane region" description="Helical" evidence="8">
    <location>
        <begin position="258"/>
        <end position="281"/>
    </location>
</feature>
<dbReference type="PANTHER" id="PTHR42682">
    <property type="entry name" value="HYDROGENASE-4 COMPONENT F"/>
    <property type="match status" value="1"/>
</dbReference>
<feature type="transmembrane region" description="Helical" evidence="8">
    <location>
        <begin position="12"/>
        <end position="30"/>
    </location>
</feature>
<dbReference type="PRINTS" id="PR01437">
    <property type="entry name" value="NUOXDRDTASE4"/>
</dbReference>
<evidence type="ECO:0000256" key="3">
    <source>
        <dbReference type="ARBA" id="ARBA00022692"/>
    </source>
</evidence>
<evidence type="ECO:0000256" key="6">
    <source>
        <dbReference type="ARBA" id="ARBA00023136"/>
    </source>
</evidence>
<dbReference type="GO" id="GO:0042773">
    <property type="term" value="P:ATP synthesis coupled electron transport"/>
    <property type="evidence" value="ECO:0007669"/>
    <property type="project" value="InterPro"/>
</dbReference>
<evidence type="ECO:0000313" key="10">
    <source>
        <dbReference type="EMBL" id="OGF12170.1"/>
    </source>
</evidence>
<sequence length="508" mass="54787">MVVTINPMAVSILPFLVFMVPLVFGGLIFALGRLGKIFRHGLALTGISLTLLIAVMMTVRVLNGEVLTWWGNNFYVDGLSTLMELAASVMGVIVVVYSMKYFGAKTEIEEAHPYTSMTTYYGQILLFLGLMNWTCATNNIIMLYVSLEFTTLATVFLVTFHWNKPALEAGYKYLLLVTVGVVFALLGSVLLYSAATPFLPASRVLLLTELGTIATKIPSNIVLLAAAFMVVGFGTKAGLVPFHAWLPDAHAEAPAPVSALLSGIVIKVGAYALARTISVFAPHYGTIPLFIAILCSISMIVGMMMAMVQDDLKRMLAYSSVAQIAYVIEGLGMGTYLGIYGGLMHLVNHTIVKGLLFLAVGAIIYAAGKRKISELARVKFRMPLTAFAFFVGVFAISGMPPFNGFVSKFTLFLALGQAKLMWAAIIGIITSLFTLVCFFRAGYKIFWSEKEVHAVGAEAVTAAEVPAAMWVGMVLLAIAAIVLGVFPQIMHPLLDSATKCILRILIGG</sequence>
<keyword evidence="6 8" id="KW-0472">Membrane</keyword>
<feature type="transmembrane region" description="Helical" evidence="8">
    <location>
        <begin position="467"/>
        <end position="486"/>
    </location>
</feature>
<feature type="transmembrane region" description="Helical" evidence="8">
    <location>
        <begin position="42"/>
        <end position="62"/>
    </location>
</feature>
<evidence type="ECO:0000256" key="2">
    <source>
        <dbReference type="ARBA" id="ARBA00022475"/>
    </source>
</evidence>